<dbReference type="Proteomes" id="UP000054823">
    <property type="component" value="Unassembled WGS sequence"/>
</dbReference>
<keyword evidence="1" id="KW-0808">Transferase</keyword>
<dbReference type="EMBL" id="CYPW01000013">
    <property type="protein sequence ID" value="CUH52140.1"/>
    <property type="molecule type" value="Genomic_DNA"/>
</dbReference>
<gene>
    <name evidence="1" type="ORF">SHM7688_01580</name>
</gene>
<dbReference type="InterPro" id="IPR027417">
    <property type="entry name" value="P-loop_NTPase"/>
</dbReference>
<proteinExistence type="predicted"/>
<dbReference type="RefSeq" id="WP_058239367.1">
    <property type="nucleotide sequence ID" value="NZ_CYPW01000013.1"/>
</dbReference>
<dbReference type="Pfam" id="PF03567">
    <property type="entry name" value="Sulfotransfer_2"/>
    <property type="match status" value="1"/>
</dbReference>
<evidence type="ECO:0000313" key="1">
    <source>
        <dbReference type="EMBL" id="CUH52140.1"/>
    </source>
</evidence>
<keyword evidence="2" id="KW-1185">Reference proteome</keyword>
<dbReference type="AlphaFoldDB" id="A0A0N7LRY8"/>
<organism evidence="1 2">
    <name type="scientific">Shimia marina</name>
    <dbReference type="NCBI Taxonomy" id="321267"/>
    <lineage>
        <taxon>Bacteria</taxon>
        <taxon>Pseudomonadati</taxon>
        <taxon>Pseudomonadota</taxon>
        <taxon>Alphaproteobacteria</taxon>
        <taxon>Rhodobacterales</taxon>
        <taxon>Roseobacteraceae</taxon>
    </lineage>
</organism>
<sequence length="229" mass="26843">MTQIVHLKKQKVVYFAIPKSGNTSVKTFLAPFVTSEAKEAYRNIHQEVTWPYIKHQEFLKLNTSGYLTFTVVRNPWERVFSVYRDKISRRLHGPLEKAGLSKDTTLLEFVRFIDQHKDRDLDVHLREQSWFIYRDGKLLPRHVFDISEMGKAQALFQAHVPEAQRKIEKVNVNKVVSDNIGDFLSPDPLRAEVELREFNEIVAQRFSRDVRLFDYVTPYTDVTRSKMAG</sequence>
<name>A0A0N7LRY8_9RHOB</name>
<dbReference type="OrthoDB" id="288532at2"/>
<dbReference type="GO" id="GO:0016020">
    <property type="term" value="C:membrane"/>
    <property type="evidence" value="ECO:0007669"/>
    <property type="project" value="InterPro"/>
</dbReference>
<dbReference type="Gene3D" id="3.40.50.300">
    <property type="entry name" value="P-loop containing nucleotide triphosphate hydrolases"/>
    <property type="match status" value="1"/>
</dbReference>
<accession>A0A0N7LRY8</accession>
<dbReference type="SUPFAM" id="SSF52540">
    <property type="entry name" value="P-loop containing nucleoside triphosphate hydrolases"/>
    <property type="match status" value="1"/>
</dbReference>
<dbReference type="GO" id="GO:0008146">
    <property type="term" value="F:sulfotransferase activity"/>
    <property type="evidence" value="ECO:0007669"/>
    <property type="project" value="InterPro"/>
</dbReference>
<protein>
    <submittedName>
        <fullName evidence="1">Sulfotransferase family protein</fullName>
    </submittedName>
</protein>
<evidence type="ECO:0000313" key="2">
    <source>
        <dbReference type="Proteomes" id="UP000054823"/>
    </source>
</evidence>
<dbReference type="InterPro" id="IPR005331">
    <property type="entry name" value="Sulfotransferase"/>
</dbReference>
<reference evidence="1 2" key="1">
    <citation type="submission" date="2015-09" db="EMBL/GenBank/DDBJ databases">
        <authorList>
            <consortium name="Swine Surveillance"/>
        </authorList>
    </citation>
    <scope>NUCLEOTIDE SEQUENCE [LARGE SCALE GENOMIC DNA]</scope>
    <source>
        <strain evidence="1 2">CECT 7688</strain>
    </source>
</reference>